<protein>
    <submittedName>
        <fullName evidence="1">Uncharacterized protein</fullName>
    </submittedName>
</protein>
<keyword evidence="2" id="KW-1185">Reference proteome</keyword>
<proteinExistence type="predicted"/>
<sequence length="70" mass="7381">MKAGAARVQFCLGPREAGRECRPGAEEVFSDPETAPTTARQTVAQSGKNTRLAGRAADELREPPVGVARS</sequence>
<reference evidence="1" key="1">
    <citation type="submission" date="2020-05" db="EMBL/GenBank/DDBJ databases">
        <title>Large-scale comparative analyses of tick genomes elucidate their genetic diversity and vector capacities.</title>
        <authorList>
            <person name="Jia N."/>
            <person name="Wang J."/>
            <person name="Shi W."/>
            <person name="Du L."/>
            <person name="Sun Y."/>
            <person name="Zhan W."/>
            <person name="Jiang J."/>
            <person name="Wang Q."/>
            <person name="Zhang B."/>
            <person name="Ji P."/>
            <person name="Sakyi L.B."/>
            <person name="Cui X."/>
            <person name="Yuan T."/>
            <person name="Jiang B."/>
            <person name="Yang W."/>
            <person name="Lam T.T.-Y."/>
            <person name="Chang Q."/>
            <person name="Ding S."/>
            <person name="Wang X."/>
            <person name="Zhu J."/>
            <person name="Ruan X."/>
            <person name="Zhao L."/>
            <person name="Wei J."/>
            <person name="Que T."/>
            <person name="Du C."/>
            <person name="Cheng J."/>
            <person name="Dai P."/>
            <person name="Han X."/>
            <person name="Huang E."/>
            <person name="Gao Y."/>
            <person name="Liu J."/>
            <person name="Shao H."/>
            <person name="Ye R."/>
            <person name="Li L."/>
            <person name="Wei W."/>
            <person name="Wang X."/>
            <person name="Wang C."/>
            <person name="Yang T."/>
            <person name="Huo Q."/>
            <person name="Li W."/>
            <person name="Guo W."/>
            <person name="Chen H."/>
            <person name="Zhou L."/>
            <person name="Ni X."/>
            <person name="Tian J."/>
            <person name="Zhou Y."/>
            <person name="Sheng Y."/>
            <person name="Liu T."/>
            <person name="Pan Y."/>
            <person name="Xia L."/>
            <person name="Li J."/>
            <person name="Zhao F."/>
            <person name="Cao W."/>
        </authorList>
    </citation>
    <scope>NUCLEOTIDE SEQUENCE</scope>
    <source>
        <strain evidence="1">Hyas-2018</strain>
    </source>
</reference>
<dbReference type="Proteomes" id="UP000821845">
    <property type="component" value="Chromosome 1"/>
</dbReference>
<name>A0ACB7TNH3_HYAAI</name>
<accession>A0ACB7TNH3</accession>
<comment type="caution">
    <text evidence="1">The sequence shown here is derived from an EMBL/GenBank/DDBJ whole genome shotgun (WGS) entry which is preliminary data.</text>
</comment>
<evidence type="ECO:0000313" key="1">
    <source>
        <dbReference type="EMBL" id="KAH6947569.1"/>
    </source>
</evidence>
<gene>
    <name evidence="1" type="ORF">HPB50_020146</name>
</gene>
<evidence type="ECO:0000313" key="2">
    <source>
        <dbReference type="Proteomes" id="UP000821845"/>
    </source>
</evidence>
<organism evidence="1 2">
    <name type="scientific">Hyalomma asiaticum</name>
    <name type="common">Tick</name>
    <dbReference type="NCBI Taxonomy" id="266040"/>
    <lineage>
        <taxon>Eukaryota</taxon>
        <taxon>Metazoa</taxon>
        <taxon>Ecdysozoa</taxon>
        <taxon>Arthropoda</taxon>
        <taxon>Chelicerata</taxon>
        <taxon>Arachnida</taxon>
        <taxon>Acari</taxon>
        <taxon>Parasitiformes</taxon>
        <taxon>Ixodida</taxon>
        <taxon>Ixodoidea</taxon>
        <taxon>Ixodidae</taxon>
        <taxon>Hyalomminae</taxon>
        <taxon>Hyalomma</taxon>
    </lineage>
</organism>
<dbReference type="EMBL" id="CM023481">
    <property type="protein sequence ID" value="KAH6947569.1"/>
    <property type="molecule type" value="Genomic_DNA"/>
</dbReference>